<sequence>MKVSLPLMVLVTVISLSSPVFSQSGETKVEYQKSDKIVATIELPYSAEVVEDAIKEYMGKKGGKSDHIKSFDVYRNARLSENDPEIVDVHYKVDRKLVKDRETSVVYLLIGRPGENVGARTSDDRFKVGDAKELLNTMAPYIDAYNLDVQIKKQEEVVKKSEKRLLNLKDDQYDLEKRLKALQEKINQNKNDQVLQTEDLNRQKDALNVIQNKKDVTQGKLSRQ</sequence>
<protein>
    <submittedName>
        <fullName evidence="3">Uncharacterized protein</fullName>
    </submittedName>
</protein>
<accession>A0A4S8HPK0</accession>
<proteinExistence type="predicted"/>
<evidence type="ECO:0000256" key="2">
    <source>
        <dbReference type="SAM" id="SignalP"/>
    </source>
</evidence>
<feature type="coiled-coil region" evidence="1">
    <location>
        <begin position="151"/>
        <end position="192"/>
    </location>
</feature>
<comment type="caution">
    <text evidence="3">The sequence shown here is derived from an EMBL/GenBank/DDBJ whole genome shotgun (WGS) entry which is preliminary data.</text>
</comment>
<evidence type="ECO:0000313" key="4">
    <source>
        <dbReference type="Proteomes" id="UP000306918"/>
    </source>
</evidence>
<dbReference type="RefSeq" id="WP_136578981.1">
    <property type="nucleotide sequence ID" value="NZ_STFF01000005.1"/>
</dbReference>
<organism evidence="3 4">
    <name type="scientific">Niastella caeni</name>
    <dbReference type="NCBI Taxonomy" id="2569763"/>
    <lineage>
        <taxon>Bacteria</taxon>
        <taxon>Pseudomonadati</taxon>
        <taxon>Bacteroidota</taxon>
        <taxon>Chitinophagia</taxon>
        <taxon>Chitinophagales</taxon>
        <taxon>Chitinophagaceae</taxon>
        <taxon>Niastella</taxon>
    </lineage>
</organism>
<evidence type="ECO:0000313" key="3">
    <source>
        <dbReference type="EMBL" id="THU37307.1"/>
    </source>
</evidence>
<reference evidence="3 4" key="1">
    <citation type="submission" date="2019-04" db="EMBL/GenBank/DDBJ databases">
        <title>Niastella caeni sp. nov., isolated from activated sludge.</title>
        <authorList>
            <person name="Sheng M."/>
        </authorList>
    </citation>
    <scope>NUCLEOTIDE SEQUENCE [LARGE SCALE GENOMIC DNA]</scope>
    <source>
        <strain evidence="3 4">HX-2-15</strain>
    </source>
</reference>
<dbReference type="OrthoDB" id="672645at2"/>
<dbReference type="AlphaFoldDB" id="A0A4S8HPK0"/>
<feature type="chain" id="PRO_5020556686" evidence="2">
    <location>
        <begin position="23"/>
        <end position="224"/>
    </location>
</feature>
<evidence type="ECO:0000256" key="1">
    <source>
        <dbReference type="SAM" id="Coils"/>
    </source>
</evidence>
<keyword evidence="4" id="KW-1185">Reference proteome</keyword>
<keyword evidence="1" id="KW-0175">Coiled coil</keyword>
<gene>
    <name evidence="3" type="ORF">FAM09_20390</name>
</gene>
<dbReference type="EMBL" id="STFF01000005">
    <property type="protein sequence ID" value="THU37307.1"/>
    <property type="molecule type" value="Genomic_DNA"/>
</dbReference>
<feature type="signal peptide" evidence="2">
    <location>
        <begin position="1"/>
        <end position="22"/>
    </location>
</feature>
<keyword evidence="2" id="KW-0732">Signal</keyword>
<name>A0A4S8HPK0_9BACT</name>
<dbReference type="Proteomes" id="UP000306918">
    <property type="component" value="Unassembled WGS sequence"/>
</dbReference>